<dbReference type="Pfam" id="PF00293">
    <property type="entry name" value="NUDIX"/>
    <property type="match status" value="1"/>
</dbReference>
<evidence type="ECO:0000256" key="3">
    <source>
        <dbReference type="SAM" id="MobiDB-lite"/>
    </source>
</evidence>
<dbReference type="Gene3D" id="3.90.79.10">
    <property type="entry name" value="Nucleoside Triphosphate Pyrophosphohydrolase"/>
    <property type="match status" value="1"/>
</dbReference>
<dbReference type="SUPFAM" id="SSF55811">
    <property type="entry name" value="Nudix"/>
    <property type="match status" value="1"/>
</dbReference>
<dbReference type="PROSITE" id="PS00893">
    <property type="entry name" value="NUDIX_BOX"/>
    <property type="match status" value="1"/>
</dbReference>
<gene>
    <name evidence="6" type="ORF">ACHAXA_002202</name>
</gene>
<dbReference type="PRINTS" id="PR00502">
    <property type="entry name" value="NUDIXFAMILY"/>
</dbReference>
<evidence type="ECO:0000259" key="5">
    <source>
        <dbReference type="PROSITE" id="PS51462"/>
    </source>
</evidence>
<dbReference type="Pfam" id="PF18290">
    <property type="entry name" value="Nudix_hydro"/>
    <property type="match status" value="1"/>
</dbReference>
<dbReference type="AlphaFoldDB" id="A0ABD3RX16"/>
<evidence type="ECO:0000256" key="4">
    <source>
        <dbReference type="SAM" id="SignalP"/>
    </source>
</evidence>
<comment type="similarity">
    <text evidence="1">Belongs to the Nudix hydrolase family.</text>
</comment>
<evidence type="ECO:0000313" key="6">
    <source>
        <dbReference type="EMBL" id="KAL3816716.1"/>
    </source>
</evidence>
<sequence length="458" mass="49872">MHHPSNYNIATASLFLVVVVVVASGGMMPSSSFACRTSPIVVGRHRSIAAGFLRAPSSSSSSWHLPSSSPAYAPPGGMILDRIHRRPSSMIVGSFVAPSSRAPPRNRRLASTTTTTLSSRVGEDAPSRHDDVDDIATPPLPYVDHTHNSIRVTIPPPPSATSTSNDDDDHDPYRDPATFLSRLRITISMAKALGKTSLWMDVPMSRGRLLEVACQVTGLSYHHAYGDVATLCMWLVSDVESRIPEYATHQVGVGAVVIRRKGGSTRGGMKTTTTMPASNDDVDGDNDDDDELLVVREARNNYRPWKIPGGLAELGEHIDDAAIREVFEETGIRCRFGGVLGVRHSHGAQFGRSDLYFVCRMEPIPPSEDDGSFIIPEPIPQEGEIEAARWLPLSEFRDMVNNDDVKIGHPMMARILEVLDGDFGGMERTIIPSVVPGRRPSPLYHAPIVQRNDGKSSS</sequence>
<feature type="region of interest" description="Disordered" evidence="3">
    <location>
        <begin position="262"/>
        <end position="287"/>
    </location>
</feature>
<keyword evidence="2" id="KW-0378">Hydrolase</keyword>
<evidence type="ECO:0000313" key="7">
    <source>
        <dbReference type="Proteomes" id="UP001530377"/>
    </source>
</evidence>
<organism evidence="6 7">
    <name type="scientific">Cyclostephanos tholiformis</name>
    <dbReference type="NCBI Taxonomy" id="382380"/>
    <lineage>
        <taxon>Eukaryota</taxon>
        <taxon>Sar</taxon>
        <taxon>Stramenopiles</taxon>
        <taxon>Ochrophyta</taxon>
        <taxon>Bacillariophyta</taxon>
        <taxon>Coscinodiscophyceae</taxon>
        <taxon>Thalassiosirophycidae</taxon>
        <taxon>Stephanodiscales</taxon>
        <taxon>Stephanodiscaceae</taxon>
        <taxon>Cyclostephanos</taxon>
    </lineage>
</organism>
<dbReference type="PANTHER" id="PTHR13994">
    <property type="entry name" value="NUDIX HYDROLASE RELATED"/>
    <property type="match status" value="1"/>
</dbReference>
<protein>
    <recommendedName>
        <fullName evidence="5">Nudix hydrolase domain-containing protein</fullName>
    </recommendedName>
</protein>
<feature type="compositionally biased region" description="Basic and acidic residues" evidence="3">
    <location>
        <begin position="121"/>
        <end position="131"/>
    </location>
</feature>
<evidence type="ECO:0000256" key="2">
    <source>
        <dbReference type="ARBA" id="ARBA00022801"/>
    </source>
</evidence>
<proteinExistence type="inferred from homology"/>
<dbReference type="PROSITE" id="PS51462">
    <property type="entry name" value="NUDIX"/>
    <property type="match status" value="1"/>
</dbReference>
<feature type="region of interest" description="Disordered" evidence="3">
    <location>
        <begin position="95"/>
        <end position="173"/>
    </location>
</feature>
<dbReference type="Proteomes" id="UP001530377">
    <property type="component" value="Unassembled WGS sequence"/>
</dbReference>
<name>A0ABD3RX16_9STRA</name>
<dbReference type="InterPro" id="IPR003293">
    <property type="entry name" value="Nudix_hydrolase6-like"/>
</dbReference>
<dbReference type="EMBL" id="JALLPB020000135">
    <property type="protein sequence ID" value="KAL3816716.1"/>
    <property type="molecule type" value="Genomic_DNA"/>
</dbReference>
<comment type="caution">
    <text evidence="6">The sequence shown here is derived from an EMBL/GenBank/DDBJ whole genome shotgun (WGS) entry which is preliminary data.</text>
</comment>
<dbReference type="InterPro" id="IPR040618">
    <property type="entry name" value="Pre-Nudix"/>
</dbReference>
<dbReference type="GO" id="GO:0016787">
    <property type="term" value="F:hydrolase activity"/>
    <property type="evidence" value="ECO:0007669"/>
    <property type="project" value="UniProtKB-KW"/>
</dbReference>
<dbReference type="InterPro" id="IPR015797">
    <property type="entry name" value="NUDIX_hydrolase-like_dom_sf"/>
</dbReference>
<feature type="signal peptide" evidence="4">
    <location>
        <begin position="1"/>
        <end position="25"/>
    </location>
</feature>
<accession>A0ABD3RX16</accession>
<dbReference type="InterPro" id="IPR000086">
    <property type="entry name" value="NUDIX_hydrolase_dom"/>
</dbReference>
<dbReference type="PANTHER" id="PTHR13994:SF13">
    <property type="entry name" value="FI03680P"/>
    <property type="match status" value="1"/>
</dbReference>
<keyword evidence="7" id="KW-1185">Reference proteome</keyword>
<feature type="chain" id="PRO_5044818498" description="Nudix hydrolase domain-containing protein" evidence="4">
    <location>
        <begin position="26"/>
        <end position="458"/>
    </location>
</feature>
<reference evidence="6 7" key="1">
    <citation type="submission" date="2024-10" db="EMBL/GenBank/DDBJ databases">
        <title>Updated reference genomes for cyclostephanoid diatoms.</title>
        <authorList>
            <person name="Roberts W.R."/>
            <person name="Alverson A.J."/>
        </authorList>
    </citation>
    <scope>NUCLEOTIDE SEQUENCE [LARGE SCALE GENOMIC DNA]</scope>
    <source>
        <strain evidence="6 7">AJA228-03</strain>
    </source>
</reference>
<dbReference type="InterPro" id="IPR020084">
    <property type="entry name" value="NUDIX_hydrolase_CS"/>
</dbReference>
<evidence type="ECO:0000256" key="1">
    <source>
        <dbReference type="ARBA" id="ARBA00005582"/>
    </source>
</evidence>
<dbReference type="CDD" id="cd04670">
    <property type="entry name" value="NUDIX_ASFGF2_Nudt6"/>
    <property type="match status" value="1"/>
</dbReference>
<feature type="domain" description="Nudix hydrolase" evidence="5">
    <location>
        <begin position="248"/>
        <end position="413"/>
    </location>
</feature>
<dbReference type="Gene3D" id="3.40.630.30">
    <property type="match status" value="1"/>
</dbReference>
<dbReference type="InterPro" id="IPR020476">
    <property type="entry name" value="Nudix_hydrolase"/>
</dbReference>
<feature type="compositionally biased region" description="Low complexity" evidence="3">
    <location>
        <begin position="97"/>
        <end position="120"/>
    </location>
</feature>
<keyword evidence="4" id="KW-0732">Signal</keyword>